<dbReference type="eggNOG" id="COG0053">
    <property type="taxonomic scope" value="Bacteria"/>
</dbReference>
<evidence type="ECO:0000313" key="10">
    <source>
        <dbReference type="Proteomes" id="UP000029067"/>
    </source>
</evidence>
<feature type="domain" description="Cation efflux protein transmembrane" evidence="8">
    <location>
        <begin position="34"/>
        <end position="254"/>
    </location>
</feature>
<dbReference type="Pfam" id="PF01545">
    <property type="entry name" value="Cation_efflux"/>
    <property type="match status" value="1"/>
</dbReference>
<sequence>MEDQGSSVQSLAPRTEPETPQVREERKHAGAAVKAALLANIGVAVAKLAAAVFTGSSSMLSESVHSIADCSNEVVLIIGDRVSRHRMNTVHPFGWYRTKYLASFVVATLLFFVGGFFSTSEAVKKLVAVSGDPVLRDANRMELLVALAVVVVSACLEGYGLHQSMKEADERMERTCTPRMGMFRFWKHTKSAELASVIMEDTLALIGLAFAFLGIGAAIVFDDEIYDAAGGLCVGVLLMVGSLFLAYKSGSLLIGESVDASTRERIVGAVEATPGVERLINMQTVHMSEDNVLLCVKVQTSKLDRDYDVQTVDKIERNVREALPWFDFEIYVEPDIVRAGR</sequence>
<protein>
    <submittedName>
        <fullName evidence="9">Cation transporter</fullName>
    </submittedName>
</protein>
<comment type="subcellular location">
    <subcellularLocation>
        <location evidence="1">Membrane</location>
        <topology evidence="1">Multi-pass membrane protein</topology>
    </subcellularLocation>
</comment>
<feature type="compositionally biased region" description="Polar residues" evidence="6">
    <location>
        <begin position="1"/>
        <end position="12"/>
    </location>
</feature>
<dbReference type="InterPro" id="IPR002524">
    <property type="entry name" value="Cation_efflux"/>
</dbReference>
<evidence type="ECO:0000313" key="9">
    <source>
        <dbReference type="EMBL" id="KFI65996.1"/>
    </source>
</evidence>
<dbReference type="OrthoDB" id="9806522at2"/>
<dbReference type="GO" id="GO:0008324">
    <property type="term" value="F:monoatomic cation transmembrane transporter activity"/>
    <property type="evidence" value="ECO:0007669"/>
    <property type="project" value="InterPro"/>
</dbReference>
<keyword evidence="5 7" id="KW-0472">Membrane</keyword>
<feature type="transmembrane region" description="Helical" evidence="7">
    <location>
        <begin position="194"/>
        <end position="219"/>
    </location>
</feature>
<dbReference type="InterPro" id="IPR058533">
    <property type="entry name" value="Cation_efflux_TM"/>
</dbReference>
<keyword evidence="3 7" id="KW-0812">Transmembrane</keyword>
<gene>
    <name evidence="9" type="ORF">BCUN_0496</name>
</gene>
<reference evidence="9 10" key="1">
    <citation type="submission" date="2014-03" db="EMBL/GenBank/DDBJ databases">
        <title>Genomics of Bifidobacteria.</title>
        <authorList>
            <person name="Ventura M."/>
            <person name="Milani C."/>
            <person name="Lugli G.A."/>
        </authorList>
    </citation>
    <scope>NUCLEOTIDE SEQUENCE [LARGE SCALE GENOMIC DNA]</scope>
    <source>
        <strain evidence="9 10">LMG 10738</strain>
    </source>
</reference>
<dbReference type="EMBL" id="JGYV01000001">
    <property type="protein sequence ID" value="KFI65996.1"/>
    <property type="molecule type" value="Genomic_DNA"/>
</dbReference>
<keyword evidence="2" id="KW-0813">Transport</keyword>
<evidence type="ECO:0000256" key="2">
    <source>
        <dbReference type="ARBA" id="ARBA00022448"/>
    </source>
</evidence>
<accession>A0A087B4P6</accession>
<dbReference type="InterPro" id="IPR040177">
    <property type="entry name" value="SLC30A9"/>
</dbReference>
<feature type="transmembrane region" description="Helical" evidence="7">
    <location>
        <begin position="143"/>
        <end position="162"/>
    </location>
</feature>
<dbReference type="STRING" id="1688.BCUN_0496"/>
<evidence type="ECO:0000256" key="1">
    <source>
        <dbReference type="ARBA" id="ARBA00004141"/>
    </source>
</evidence>
<feature type="transmembrane region" description="Helical" evidence="7">
    <location>
        <begin position="225"/>
        <end position="247"/>
    </location>
</feature>
<dbReference type="PANTHER" id="PTHR13414:SF9">
    <property type="entry name" value="PROTON-COUPLED ZINC ANTIPORTER SLC30A9, MITOCHONDRIAL"/>
    <property type="match status" value="1"/>
</dbReference>
<dbReference type="GO" id="GO:0016020">
    <property type="term" value="C:membrane"/>
    <property type="evidence" value="ECO:0007669"/>
    <property type="project" value="UniProtKB-SubCell"/>
</dbReference>
<dbReference type="NCBIfam" id="TIGR01297">
    <property type="entry name" value="CDF"/>
    <property type="match status" value="1"/>
</dbReference>
<comment type="caution">
    <text evidence="9">The sequence shown here is derived from an EMBL/GenBank/DDBJ whole genome shotgun (WGS) entry which is preliminary data.</text>
</comment>
<dbReference type="RefSeq" id="WP_051920526.1">
    <property type="nucleotide sequence ID" value="NZ_JGYV01000001.1"/>
</dbReference>
<dbReference type="Gene3D" id="1.20.1510.10">
    <property type="entry name" value="Cation efflux protein transmembrane domain"/>
    <property type="match status" value="1"/>
</dbReference>
<dbReference type="PANTHER" id="PTHR13414">
    <property type="entry name" value="HUEL-CATION TRANSPORTER"/>
    <property type="match status" value="1"/>
</dbReference>
<evidence type="ECO:0000259" key="8">
    <source>
        <dbReference type="Pfam" id="PF01545"/>
    </source>
</evidence>
<dbReference type="GO" id="GO:0006829">
    <property type="term" value="P:zinc ion transport"/>
    <property type="evidence" value="ECO:0007669"/>
    <property type="project" value="InterPro"/>
</dbReference>
<feature type="transmembrane region" description="Helical" evidence="7">
    <location>
        <begin position="100"/>
        <end position="123"/>
    </location>
</feature>
<keyword evidence="10" id="KW-1185">Reference proteome</keyword>
<proteinExistence type="predicted"/>
<dbReference type="InterPro" id="IPR027469">
    <property type="entry name" value="Cation_efflux_TMD_sf"/>
</dbReference>
<evidence type="ECO:0000256" key="7">
    <source>
        <dbReference type="SAM" id="Phobius"/>
    </source>
</evidence>
<evidence type="ECO:0000256" key="4">
    <source>
        <dbReference type="ARBA" id="ARBA00022989"/>
    </source>
</evidence>
<feature type="region of interest" description="Disordered" evidence="6">
    <location>
        <begin position="1"/>
        <end position="26"/>
    </location>
</feature>
<evidence type="ECO:0000256" key="3">
    <source>
        <dbReference type="ARBA" id="ARBA00022692"/>
    </source>
</evidence>
<evidence type="ECO:0000256" key="6">
    <source>
        <dbReference type="SAM" id="MobiDB-lite"/>
    </source>
</evidence>
<organism evidence="9 10">
    <name type="scientific">Bifidobacterium cuniculi</name>
    <dbReference type="NCBI Taxonomy" id="1688"/>
    <lineage>
        <taxon>Bacteria</taxon>
        <taxon>Bacillati</taxon>
        <taxon>Actinomycetota</taxon>
        <taxon>Actinomycetes</taxon>
        <taxon>Bifidobacteriales</taxon>
        <taxon>Bifidobacteriaceae</taxon>
        <taxon>Bifidobacterium</taxon>
    </lineage>
</organism>
<feature type="compositionally biased region" description="Basic and acidic residues" evidence="6">
    <location>
        <begin position="15"/>
        <end position="26"/>
    </location>
</feature>
<dbReference type="SUPFAM" id="SSF161111">
    <property type="entry name" value="Cation efflux protein transmembrane domain-like"/>
    <property type="match status" value="1"/>
</dbReference>
<name>A0A087B4P6_9BIFI</name>
<evidence type="ECO:0000256" key="5">
    <source>
        <dbReference type="ARBA" id="ARBA00023136"/>
    </source>
</evidence>
<keyword evidence="4 7" id="KW-1133">Transmembrane helix</keyword>
<dbReference type="Proteomes" id="UP000029067">
    <property type="component" value="Unassembled WGS sequence"/>
</dbReference>
<dbReference type="AlphaFoldDB" id="A0A087B4P6"/>